<dbReference type="InterPro" id="IPR015424">
    <property type="entry name" value="PyrdxlP-dep_Trfase"/>
</dbReference>
<dbReference type="InterPro" id="IPR004839">
    <property type="entry name" value="Aminotransferase_I/II_large"/>
</dbReference>
<evidence type="ECO:0000256" key="4">
    <source>
        <dbReference type="ARBA" id="ARBA00022679"/>
    </source>
</evidence>
<organism evidence="8 9">
    <name type="scientific">OM182 bacterium BACL3 MAG-120507-bin80</name>
    <dbReference type="NCBI Taxonomy" id="1655577"/>
    <lineage>
        <taxon>Bacteria</taxon>
        <taxon>Pseudomonadati</taxon>
        <taxon>Pseudomonadota</taxon>
        <taxon>Gammaproteobacteria</taxon>
        <taxon>OMG group</taxon>
        <taxon>OM182 clade</taxon>
    </lineage>
</organism>
<comment type="similarity">
    <text evidence="2 6">Belongs to the class-I pyridoxal-phosphate-dependent aminotransferase family.</text>
</comment>
<dbReference type="InterPro" id="IPR004838">
    <property type="entry name" value="NHTrfase_class1_PyrdxlP-BS"/>
</dbReference>
<evidence type="ECO:0000313" key="8">
    <source>
        <dbReference type="EMBL" id="KRO73077.1"/>
    </source>
</evidence>
<proteinExistence type="inferred from homology"/>
<evidence type="ECO:0000256" key="1">
    <source>
        <dbReference type="ARBA" id="ARBA00001933"/>
    </source>
</evidence>
<dbReference type="InterPro" id="IPR015421">
    <property type="entry name" value="PyrdxlP-dep_Trfase_major"/>
</dbReference>
<evidence type="ECO:0000259" key="7">
    <source>
        <dbReference type="Pfam" id="PF00155"/>
    </source>
</evidence>
<name>A0A0R2SE25_9GAMM</name>
<dbReference type="InterPro" id="IPR050596">
    <property type="entry name" value="AspAT/PAT-like"/>
</dbReference>
<dbReference type="SUPFAM" id="SSF53383">
    <property type="entry name" value="PLP-dependent transferases"/>
    <property type="match status" value="1"/>
</dbReference>
<gene>
    <name evidence="8" type="ORF">ABR69_05280</name>
</gene>
<dbReference type="GO" id="GO:0008483">
    <property type="term" value="F:transaminase activity"/>
    <property type="evidence" value="ECO:0007669"/>
    <property type="project" value="UniProtKB-KW"/>
</dbReference>
<protein>
    <recommendedName>
        <fullName evidence="6">Aminotransferase</fullName>
        <ecNumber evidence="6">2.6.1.-</ecNumber>
    </recommendedName>
</protein>
<reference evidence="8 9" key="1">
    <citation type="submission" date="2015-10" db="EMBL/GenBank/DDBJ databases">
        <title>Metagenome-Assembled Genomes uncover a global brackish microbiome.</title>
        <authorList>
            <person name="Hugerth L.W."/>
            <person name="Larsson J."/>
            <person name="Alneberg J."/>
            <person name="Lindh M.V."/>
            <person name="Legrand C."/>
            <person name="Pinhassi J."/>
            <person name="Andersson A.F."/>
        </authorList>
    </citation>
    <scope>NUCLEOTIDE SEQUENCE [LARGE SCALE GENOMIC DNA]</scope>
    <source>
        <strain evidence="8">BACL4 MAG-120507-bin80</strain>
    </source>
</reference>
<sequence>MQPRAALASVTPFRVMSVMQRAHELERAGKDIVHLEVGEPDFSTAQPIIDAGKAALDAGRTQYTAATGLEALRNKISERYRKQHGLEISPERILITPGASGGLLLLAHLLVGQGDGILITDPAYPCVRNFIKLRDASPQLVPVVRAQAYQPSVDDLIAQRTDITRGVWLASPNNPTGTILDRAQLEALSTWTRREGLHLLVDEIYHGLHFVDDLPSVLEVDDSAFVVNSFSKYFGMTGWRLGWIVVPDAFIETARTLAQNMYISASSLAQYAALAAFDPATEVILESRRQEFRRRRDYMVEELTALGFVLPEEIAGAFYVYADCSKFSNDSEDFCRRMLEEHGVAMTPGTDFGDASARTMLRLSFTTSMAQLQVAIARLRAALA</sequence>
<comment type="caution">
    <text evidence="8">The sequence shown here is derived from an EMBL/GenBank/DDBJ whole genome shotgun (WGS) entry which is preliminary data.</text>
</comment>
<comment type="cofactor">
    <cofactor evidence="1 6">
        <name>pyridoxal 5'-phosphate</name>
        <dbReference type="ChEBI" id="CHEBI:597326"/>
    </cofactor>
</comment>
<dbReference type="EMBL" id="LIBB01000031">
    <property type="protein sequence ID" value="KRO73077.1"/>
    <property type="molecule type" value="Genomic_DNA"/>
</dbReference>
<accession>A0A0R2SE25</accession>
<evidence type="ECO:0000313" key="9">
    <source>
        <dbReference type="Proteomes" id="UP000051934"/>
    </source>
</evidence>
<dbReference type="Gene3D" id="3.40.640.10">
    <property type="entry name" value="Type I PLP-dependent aspartate aminotransferase-like (Major domain)"/>
    <property type="match status" value="1"/>
</dbReference>
<dbReference type="CDD" id="cd00609">
    <property type="entry name" value="AAT_like"/>
    <property type="match status" value="1"/>
</dbReference>
<dbReference type="Pfam" id="PF00155">
    <property type="entry name" value="Aminotran_1_2"/>
    <property type="match status" value="1"/>
</dbReference>
<dbReference type="GO" id="GO:0006520">
    <property type="term" value="P:amino acid metabolic process"/>
    <property type="evidence" value="ECO:0007669"/>
    <property type="project" value="InterPro"/>
</dbReference>
<dbReference type="PANTHER" id="PTHR46383">
    <property type="entry name" value="ASPARTATE AMINOTRANSFERASE"/>
    <property type="match status" value="1"/>
</dbReference>
<dbReference type="PROSITE" id="PS00105">
    <property type="entry name" value="AA_TRANSFER_CLASS_1"/>
    <property type="match status" value="1"/>
</dbReference>
<feature type="domain" description="Aminotransferase class I/classII large" evidence="7">
    <location>
        <begin position="30"/>
        <end position="379"/>
    </location>
</feature>
<evidence type="ECO:0000256" key="3">
    <source>
        <dbReference type="ARBA" id="ARBA00022576"/>
    </source>
</evidence>
<dbReference type="EC" id="2.6.1.-" evidence="6"/>
<keyword evidence="5" id="KW-0663">Pyridoxal phosphate</keyword>
<evidence type="ECO:0000256" key="6">
    <source>
        <dbReference type="RuleBase" id="RU000481"/>
    </source>
</evidence>
<dbReference type="PANTHER" id="PTHR46383:SF2">
    <property type="entry name" value="AMINOTRANSFERASE"/>
    <property type="match status" value="1"/>
</dbReference>
<evidence type="ECO:0000256" key="5">
    <source>
        <dbReference type="ARBA" id="ARBA00022898"/>
    </source>
</evidence>
<dbReference type="AlphaFoldDB" id="A0A0R2SE25"/>
<keyword evidence="4 6" id="KW-0808">Transferase</keyword>
<dbReference type="GO" id="GO:0030170">
    <property type="term" value="F:pyridoxal phosphate binding"/>
    <property type="evidence" value="ECO:0007669"/>
    <property type="project" value="InterPro"/>
</dbReference>
<keyword evidence="3 6" id="KW-0032">Aminotransferase</keyword>
<dbReference type="Proteomes" id="UP000051934">
    <property type="component" value="Unassembled WGS sequence"/>
</dbReference>
<evidence type="ECO:0000256" key="2">
    <source>
        <dbReference type="ARBA" id="ARBA00007441"/>
    </source>
</evidence>